<dbReference type="NCBIfam" id="TIGR02120">
    <property type="entry name" value="GspF"/>
    <property type="match status" value="1"/>
</dbReference>
<dbReference type="InterPro" id="IPR011850">
    <property type="entry name" value="T2SS_GspF"/>
</dbReference>
<dbReference type="PANTHER" id="PTHR30012">
    <property type="entry name" value="GENERAL SECRETION PATHWAY PROTEIN"/>
    <property type="match status" value="1"/>
</dbReference>
<dbReference type="PROSITE" id="PS00874">
    <property type="entry name" value="T2SP_F"/>
    <property type="match status" value="1"/>
</dbReference>
<keyword evidence="12 15" id="KW-0472">Membrane</keyword>
<evidence type="ECO:0000256" key="13">
    <source>
        <dbReference type="ARBA" id="ARBA00030750"/>
    </source>
</evidence>
<dbReference type="InterPro" id="IPR001992">
    <property type="entry name" value="T2SS_GspF/T4SS_PilC_CS"/>
</dbReference>
<evidence type="ECO:0000256" key="7">
    <source>
        <dbReference type="ARBA" id="ARBA00022692"/>
    </source>
</evidence>
<dbReference type="PANTHER" id="PTHR30012:SF0">
    <property type="entry name" value="TYPE II SECRETION SYSTEM PROTEIN F-RELATED"/>
    <property type="match status" value="1"/>
</dbReference>
<evidence type="ECO:0000256" key="4">
    <source>
        <dbReference type="ARBA" id="ARBA00022448"/>
    </source>
</evidence>
<comment type="function">
    <text evidence="1">Component of the type II secretion system inner membrane complex required for the energy-dependent secretion of extracellular factors such as proteases and toxins from the periplasm.</text>
</comment>
<evidence type="ECO:0000256" key="12">
    <source>
        <dbReference type="ARBA" id="ARBA00023136"/>
    </source>
</evidence>
<feature type="domain" description="Type II secretion system protein GspF" evidence="16">
    <location>
        <begin position="73"/>
        <end position="195"/>
    </location>
</feature>
<sequence>MAAFEYSALDGNGKELKGVLEGDTARQVRQQLREKGWVPLSVDAVTEQTAGGDSGLSLRIGGGLSATELAMVTRQLATLIGSGLPLEEALRATARQNERARTRSIMTAVRARVMEGYSLADGLGQFPRAFPEMFRATVAAGEQTGKLDLVLERLADYTESRQEMQQKIRLALFYPAILVAVAVLVIVLLMTFVVPEVTDAFDTAGQSLPAMTQGMIAISDFLRERGVLLVMALVAAVIGFIYALRNQGFRRRFHAAQLRLPLVRHVVRGANAARFARTFSILANAGVPVLEAMRISSEVVTNLPMRDAVQSAAVMVREGTGISLALERSGQFPPMMLHLVASGENSGRLEQMLDRAATNQEREVQGLISTSLTVMEPLIILTMGAIVLLIVLSIMLPIFQMTDLLN</sequence>
<dbReference type="GO" id="GO:0046872">
    <property type="term" value="F:metal ion binding"/>
    <property type="evidence" value="ECO:0007669"/>
    <property type="project" value="UniProtKB-KW"/>
</dbReference>
<evidence type="ECO:0000256" key="2">
    <source>
        <dbReference type="ARBA" id="ARBA00004429"/>
    </source>
</evidence>
<dbReference type="InterPro" id="IPR003004">
    <property type="entry name" value="GspF/PilC"/>
</dbReference>
<dbReference type="GO" id="GO:0015628">
    <property type="term" value="P:protein secretion by the type II secretion system"/>
    <property type="evidence" value="ECO:0007669"/>
    <property type="project" value="InterPro"/>
</dbReference>
<evidence type="ECO:0000256" key="8">
    <source>
        <dbReference type="ARBA" id="ARBA00022723"/>
    </source>
</evidence>
<evidence type="ECO:0000256" key="9">
    <source>
        <dbReference type="ARBA" id="ARBA00022837"/>
    </source>
</evidence>
<dbReference type="GO" id="GO:0015627">
    <property type="term" value="C:type II protein secretion system complex"/>
    <property type="evidence" value="ECO:0007669"/>
    <property type="project" value="InterPro"/>
</dbReference>
<keyword evidence="5" id="KW-1003">Cell membrane</keyword>
<evidence type="ECO:0000256" key="14">
    <source>
        <dbReference type="RuleBase" id="RU003923"/>
    </source>
</evidence>
<comment type="caution">
    <text evidence="17">The sequence shown here is derived from an EMBL/GenBank/DDBJ whole genome shotgun (WGS) entry which is preliminary data.</text>
</comment>
<dbReference type="Proteomes" id="UP001205843">
    <property type="component" value="Unassembled WGS sequence"/>
</dbReference>
<dbReference type="GO" id="GO:0005886">
    <property type="term" value="C:plasma membrane"/>
    <property type="evidence" value="ECO:0007669"/>
    <property type="project" value="UniProtKB-SubCell"/>
</dbReference>
<comment type="subcellular location">
    <subcellularLocation>
        <location evidence="2 14">Cell inner membrane</location>
        <topology evidence="2 14">Multi-pass membrane protein</topology>
    </subcellularLocation>
</comment>
<dbReference type="AlphaFoldDB" id="A0AAE3G236"/>
<keyword evidence="9" id="KW-0106">Calcium</keyword>
<feature type="transmembrane region" description="Helical" evidence="15">
    <location>
        <begin position="226"/>
        <end position="244"/>
    </location>
</feature>
<evidence type="ECO:0000313" key="18">
    <source>
        <dbReference type="Proteomes" id="UP001205843"/>
    </source>
</evidence>
<evidence type="ECO:0000256" key="6">
    <source>
        <dbReference type="ARBA" id="ARBA00022519"/>
    </source>
</evidence>
<keyword evidence="11 15" id="KW-1133">Transmembrane helix</keyword>
<keyword evidence="7 14" id="KW-0812">Transmembrane</keyword>
<evidence type="ECO:0000256" key="5">
    <source>
        <dbReference type="ARBA" id="ARBA00022475"/>
    </source>
</evidence>
<proteinExistence type="inferred from homology"/>
<comment type="similarity">
    <text evidence="3 14">Belongs to the GSP F family.</text>
</comment>
<evidence type="ECO:0000259" key="16">
    <source>
        <dbReference type="Pfam" id="PF00482"/>
    </source>
</evidence>
<evidence type="ECO:0000256" key="3">
    <source>
        <dbReference type="ARBA" id="ARBA00005745"/>
    </source>
</evidence>
<dbReference type="FunFam" id="1.20.81.30:FF:000001">
    <property type="entry name" value="Type II secretion system protein F"/>
    <property type="match status" value="2"/>
</dbReference>
<feature type="transmembrane region" description="Helical" evidence="15">
    <location>
        <begin position="378"/>
        <end position="399"/>
    </location>
</feature>
<dbReference type="InterPro" id="IPR018076">
    <property type="entry name" value="T2SS_GspF_dom"/>
</dbReference>
<keyword evidence="18" id="KW-1185">Reference proteome</keyword>
<evidence type="ECO:0000256" key="1">
    <source>
        <dbReference type="ARBA" id="ARBA00002684"/>
    </source>
</evidence>
<dbReference type="InterPro" id="IPR042094">
    <property type="entry name" value="T2SS_GspF_sf"/>
</dbReference>
<accession>A0AAE3G236</accession>
<keyword evidence="8" id="KW-0479">Metal-binding</keyword>
<evidence type="ECO:0000256" key="15">
    <source>
        <dbReference type="SAM" id="Phobius"/>
    </source>
</evidence>
<dbReference type="RefSeq" id="WP_253472700.1">
    <property type="nucleotide sequence ID" value="NZ_JALJXV010000001.1"/>
</dbReference>
<dbReference type="EMBL" id="JALJXV010000001">
    <property type="protein sequence ID" value="MCP1673033.1"/>
    <property type="molecule type" value="Genomic_DNA"/>
</dbReference>
<dbReference type="Pfam" id="PF00482">
    <property type="entry name" value="T2SSF"/>
    <property type="match status" value="2"/>
</dbReference>
<protein>
    <recommendedName>
        <fullName evidence="13">General secretion pathway protein F</fullName>
    </recommendedName>
</protein>
<keyword evidence="10" id="KW-0653">Protein transport</keyword>
<keyword evidence="4 14" id="KW-0813">Transport</keyword>
<feature type="transmembrane region" description="Helical" evidence="15">
    <location>
        <begin position="171"/>
        <end position="194"/>
    </location>
</feature>
<dbReference type="Gene3D" id="1.20.81.30">
    <property type="entry name" value="Type II secretion system (T2SS), domain F"/>
    <property type="match status" value="2"/>
</dbReference>
<evidence type="ECO:0000256" key="11">
    <source>
        <dbReference type="ARBA" id="ARBA00022989"/>
    </source>
</evidence>
<feature type="domain" description="Type II secretion system protein GspF" evidence="16">
    <location>
        <begin position="275"/>
        <end position="397"/>
    </location>
</feature>
<keyword evidence="6" id="KW-0997">Cell inner membrane</keyword>
<gene>
    <name evidence="17" type="ORF">J2T57_000125</name>
</gene>
<dbReference type="PRINTS" id="PR00812">
    <property type="entry name" value="BCTERIALGSPF"/>
</dbReference>
<evidence type="ECO:0000256" key="10">
    <source>
        <dbReference type="ARBA" id="ARBA00022927"/>
    </source>
</evidence>
<organism evidence="17 18">
    <name type="scientific">Natronocella acetinitrilica</name>
    <dbReference type="NCBI Taxonomy" id="414046"/>
    <lineage>
        <taxon>Bacteria</taxon>
        <taxon>Pseudomonadati</taxon>
        <taxon>Pseudomonadota</taxon>
        <taxon>Gammaproteobacteria</taxon>
        <taxon>Chromatiales</taxon>
        <taxon>Ectothiorhodospiraceae</taxon>
        <taxon>Natronocella</taxon>
    </lineage>
</organism>
<name>A0AAE3G236_9GAMM</name>
<evidence type="ECO:0000313" key="17">
    <source>
        <dbReference type="EMBL" id="MCP1673033.1"/>
    </source>
</evidence>
<reference evidence="17" key="1">
    <citation type="submission" date="2022-03" db="EMBL/GenBank/DDBJ databases">
        <title>Genomic Encyclopedia of Type Strains, Phase III (KMG-III): the genomes of soil and plant-associated and newly described type strains.</title>
        <authorList>
            <person name="Whitman W."/>
        </authorList>
    </citation>
    <scope>NUCLEOTIDE SEQUENCE</scope>
    <source>
        <strain evidence="17">ANL 6-2</strain>
    </source>
</reference>